<dbReference type="Gene3D" id="2.40.10.120">
    <property type="match status" value="1"/>
</dbReference>
<dbReference type="AlphaFoldDB" id="C0CQF0"/>
<feature type="region of interest" description="Disordered" evidence="3">
    <location>
        <begin position="455"/>
        <end position="483"/>
    </location>
</feature>
<dbReference type="InterPro" id="IPR001478">
    <property type="entry name" value="PDZ"/>
</dbReference>
<feature type="domain" description="PDZ" evidence="5">
    <location>
        <begin position="364"/>
        <end position="438"/>
    </location>
</feature>
<dbReference type="PANTHER" id="PTHR43343:SF3">
    <property type="entry name" value="PROTEASE DO-LIKE 8, CHLOROPLASTIC"/>
    <property type="match status" value="1"/>
</dbReference>
<dbReference type="GO" id="GO:0006508">
    <property type="term" value="P:proteolysis"/>
    <property type="evidence" value="ECO:0007669"/>
    <property type="project" value="UniProtKB-KW"/>
</dbReference>
<reference evidence="6 7" key="2">
    <citation type="submission" date="2009-02" db="EMBL/GenBank/DDBJ databases">
        <title>Draft genome sequence of Blautia hydrogenotrophica DSM 10507 (Ruminococcus hydrogenotrophicus DSM 10507).</title>
        <authorList>
            <person name="Sudarsanam P."/>
            <person name="Ley R."/>
            <person name="Guruge J."/>
            <person name="Turnbaugh P.J."/>
            <person name="Mahowald M."/>
            <person name="Liep D."/>
            <person name="Gordon J."/>
        </authorList>
    </citation>
    <scope>NUCLEOTIDE SEQUENCE [LARGE SCALE GENOMIC DNA]</scope>
    <source>
        <strain evidence="7">DSM 10507 / JCM 14656 / S5a33</strain>
    </source>
</reference>
<dbReference type="GO" id="GO:0004252">
    <property type="term" value="F:serine-type endopeptidase activity"/>
    <property type="evidence" value="ECO:0007669"/>
    <property type="project" value="InterPro"/>
</dbReference>
<dbReference type="InterPro" id="IPR009003">
    <property type="entry name" value="Peptidase_S1_PA"/>
</dbReference>
<evidence type="ECO:0000313" key="7">
    <source>
        <dbReference type="Proteomes" id="UP000003100"/>
    </source>
</evidence>
<evidence type="ECO:0000259" key="5">
    <source>
        <dbReference type="PROSITE" id="PS50106"/>
    </source>
</evidence>
<keyword evidence="4" id="KW-0812">Transmembrane</keyword>
<keyword evidence="1" id="KW-0645">Protease</keyword>
<dbReference type="Pfam" id="PF00595">
    <property type="entry name" value="PDZ"/>
    <property type="match status" value="1"/>
</dbReference>
<dbReference type="InterPro" id="IPR001940">
    <property type="entry name" value="Peptidase_S1C"/>
</dbReference>
<organism evidence="6 7">
    <name type="scientific">Blautia hydrogenotrophica (strain DSM 10507 / JCM 14656 / S5a33)</name>
    <name type="common">Ruminococcus hydrogenotrophicus</name>
    <dbReference type="NCBI Taxonomy" id="476272"/>
    <lineage>
        <taxon>Bacteria</taxon>
        <taxon>Bacillati</taxon>
        <taxon>Bacillota</taxon>
        <taxon>Clostridia</taxon>
        <taxon>Lachnospirales</taxon>
        <taxon>Lachnospiraceae</taxon>
        <taxon>Blautia</taxon>
    </lineage>
</organism>
<evidence type="ECO:0000313" key="6">
    <source>
        <dbReference type="EMBL" id="EEG48021.1"/>
    </source>
</evidence>
<evidence type="ECO:0000256" key="1">
    <source>
        <dbReference type="ARBA" id="ARBA00022670"/>
    </source>
</evidence>
<proteinExistence type="predicted"/>
<dbReference type="SUPFAM" id="SSF50156">
    <property type="entry name" value="PDZ domain-like"/>
    <property type="match status" value="1"/>
</dbReference>
<dbReference type="MEROPS" id="S01.B81"/>
<dbReference type="Proteomes" id="UP000003100">
    <property type="component" value="Unassembled WGS sequence"/>
</dbReference>
<feature type="compositionally biased region" description="Polar residues" evidence="3">
    <location>
        <begin position="10"/>
        <end position="22"/>
    </location>
</feature>
<evidence type="ECO:0000256" key="4">
    <source>
        <dbReference type="SAM" id="Phobius"/>
    </source>
</evidence>
<feature type="transmembrane region" description="Helical" evidence="4">
    <location>
        <begin position="68"/>
        <end position="89"/>
    </location>
</feature>
<dbReference type="eggNOG" id="COG0265">
    <property type="taxonomic scope" value="Bacteria"/>
</dbReference>
<evidence type="ECO:0000256" key="3">
    <source>
        <dbReference type="SAM" id="MobiDB-lite"/>
    </source>
</evidence>
<dbReference type="Gene3D" id="2.30.42.10">
    <property type="match status" value="1"/>
</dbReference>
<dbReference type="SUPFAM" id="SSF50494">
    <property type="entry name" value="Trypsin-like serine proteases"/>
    <property type="match status" value="1"/>
</dbReference>
<dbReference type="PATRIC" id="fig|476272.21.peg.1236"/>
<dbReference type="RefSeq" id="WP_005951028.1">
    <property type="nucleotide sequence ID" value="NZ_GG657686.1"/>
</dbReference>
<dbReference type="PRINTS" id="PR00834">
    <property type="entry name" value="PROTEASES2C"/>
</dbReference>
<feature type="compositionally biased region" description="Polar residues" evidence="3">
    <location>
        <begin position="467"/>
        <end position="476"/>
    </location>
</feature>
<dbReference type="SMART" id="SM00228">
    <property type="entry name" value="PDZ"/>
    <property type="match status" value="1"/>
</dbReference>
<keyword evidence="2" id="KW-0378">Hydrolase</keyword>
<dbReference type="HOGENOM" id="CLU_020120_0_1_9"/>
<accession>C0CQF0</accession>
<dbReference type="InterPro" id="IPR051201">
    <property type="entry name" value="Chloro_Bact_Ser_Proteases"/>
</dbReference>
<gene>
    <name evidence="6" type="ORF">RUMHYD_03105</name>
</gene>
<dbReference type="PANTHER" id="PTHR43343">
    <property type="entry name" value="PEPTIDASE S12"/>
    <property type="match status" value="1"/>
</dbReference>
<keyword evidence="7" id="KW-1185">Reference proteome</keyword>
<feature type="region of interest" description="Disordered" evidence="3">
    <location>
        <begin position="1"/>
        <end position="56"/>
    </location>
</feature>
<dbReference type="EMBL" id="ACBZ01000167">
    <property type="protein sequence ID" value="EEG48021.1"/>
    <property type="molecule type" value="Genomic_DNA"/>
</dbReference>
<sequence>MNMSDERYEIQQTNQNVYQANETEGENFEREYEKGARNSSETGPELGKPKKGKKPYLKENHKRLLKRAAALALSGVLLGGAAGVSFVAVNRIAQDSSEAEKVVSSTPTLQTAADTKDGNIKGQSLDVSDIASATMPSIVSITNKSVQEVQNYFDMFGMGGQMQEQEVESAGSGIIVGQNDTELLIVTNNHVVENADTLSVAFVDNEVYEAAIKGTDADNDLAVVAVKLEEISDDTMSEIKAIQLGDSENLQVGEQVVAIGNALGYGQSVTTGIVSAVDRQLDEASCNLIQTDAAINPGNSGGALLNMQGQLVGINSAKLASTEVEGMGYAIPVSVAQPIMEDLMSRTTREKVSEDQASSIGIKGVDVDSETAETYGMPQGAYVAEVNEGSAAEKAGLKEGMIITKFDGTSVKSMSDLKAQLAYYAAGETVNLTVSVADNGEYQEKDLQITLDAADKTEETNSEQEGENSFQENFQGFQGDGLW</sequence>
<reference evidence="6 7" key="1">
    <citation type="submission" date="2009-01" db="EMBL/GenBank/DDBJ databases">
        <authorList>
            <person name="Fulton L."/>
            <person name="Clifton S."/>
            <person name="Fulton B."/>
            <person name="Xu J."/>
            <person name="Minx P."/>
            <person name="Pepin K.H."/>
            <person name="Johnson M."/>
            <person name="Bhonagiri V."/>
            <person name="Nash W.E."/>
            <person name="Mardis E.R."/>
            <person name="Wilson R.K."/>
        </authorList>
    </citation>
    <scope>NUCLEOTIDE SEQUENCE [LARGE SCALE GENOMIC DNA]</scope>
    <source>
        <strain evidence="7">DSM 10507 / JCM 14656 / S5a33</strain>
    </source>
</reference>
<dbReference type="Pfam" id="PF13365">
    <property type="entry name" value="Trypsin_2"/>
    <property type="match status" value="1"/>
</dbReference>
<feature type="compositionally biased region" description="Basic and acidic residues" evidence="3">
    <location>
        <begin position="27"/>
        <end position="36"/>
    </location>
</feature>
<name>C0CQF0_BLAHS</name>
<protein>
    <recommendedName>
        <fullName evidence="5">PDZ domain-containing protein</fullName>
    </recommendedName>
</protein>
<dbReference type="PROSITE" id="PS50106">
    <property type="entry name" value="PDZ"/>
    <property type="match status" value="1"/>
</dbReference>
<keyword evidence="4" id="KW-1133">Transmembrane helix</keyword>
<dbReference type="InterPro" id="IPR036034">
    <property type="entry name" value="PDZ_sf"/>
</dbReference>
<evidence type="ECO:0000256" key="2">
    <source>
        <dbReference type="ARBA" id="ARBA00022801"/>
    </source>
</evidence>
<keyword evidence="4" id="KW-0472">Membrane</keyword>